<gene>
    <name evidence="1" type="ORF">BDY19DRAFT_896467</name>
</gene>
<dbReference type="Proteomes" id="UP001055072">
    <property type="component" value="Unassembled WGS sequence"/>
</dbReference>
<accession>A0ACB8TUU5</accession>
<reference evidence="1" key="1">
    <citation type="journal article" date="2021" name="Environ. Microbiol.">
        <title>Gene family expansions and transcriptome signatures uncover fungal adaptations to wood decay.</title>
        <authorList>
            <person name="Hage H."/>
            <person name="Miyauchi S."/>
            <person name="Viragh M."/>
            <person name="Drula E."/>
            <person name="Min B."/>
            <person name="Chaduli D."/>
            <person name="Navarro D."/>
            <person name="Favel A."/>
            <person name="Norest M."/>
            <person name="Lesage-Meessen L."/>
            <person name="Balint B."/>
            <person name="Merenyi Z."/>
            <person name="de Eugenio L."/>
            <person name="Morin E."/>
            <person name="Martinez A.T."/>
            <person name="Baldrian P."/>
            <person name="Stursova M."/>
            <person name="Martinez M.J."/>
            <person name="Novotny C."/>
            <person name="Magnuson J.K."/>
            <person name="Spatafora J.W."/>
            <person name="Maurice S."/>
            <person name="Pangilinan J."/>
            <person name="Andreopoulos W."/>
            <person name="LaButti K."/>
            <person name="Hundley H."/>
            <person name="Na H."/>
            <person name="Kuo A."/>
            <person name="Barry K."/>
            <person name="Lipzen A."/>
            <person name="Henrissat B."/>
            <person name="Riley R."/>
            <person name="Ahrendt S."/>
            <person name="Nagy L.G."/>
            <person name="Grigoriev I.V."/>
            <person name="Martin F."/>
            <person name="Rosso M.N."/>
        </authorList>
    </citation>
    <scope>NUCLEOTIDE SEQUENCE</scope>
    <source>
        <strain evidence="1">CBS 384.51</strain>
    </source>
</reference>
<organism evidence="1 2">
    <name type="scientific">Irpex rosettiformis</name>
    <dbReference type="NCBI Taxonomy" id="378272"/>
    <lineage>
        <taxon>Eukaryota</taxon>
        <taxon>Fungi</taxon>
        <taxon>Dikarya</taxon>
        <taxon>Basidiomycota</taxon>
        <taxon>Agaricomycotina</taxon>
        <taxon>Agaricomycetes</taxon>
        <taxon>Polyporales</taxon>
        <taxon>Irpicaceae</taxon>
        <taxon>Irpex</taxon>
    </lineage>
</organism>
<name>A0ACB8TUU5_9APHY</name>
<proteinExistence type="predicted"/>
<dbReference type="EMBL" id="MU274930">
    <property type="protein sequence ID" value="KAI0085584.1"/>
    <property type="molecule type" value="Genomic_DNA"/>
</dbReference>
<keyword evidence="2" id="KW-1185">Reference proteome</keyword>
<protein>
    <submittedName>
        <fullName evidence="1">Pseudouridine synthase</fullName>
    </submittedName>
</protein>
<sequence length="518" mass="58331">MSHKYEEWSKERLVAHILKLENTFKNARRGLPSSQPFDFSQHPTRKIALRFTYDGTYYNGLEYQKDLTPLPTVEETLWEALVKTRLVDSEGDFNSHGWEKCGRTDRGVSAAGQVVSFWIRSKEGGHPQREALESADTALNLDLDDSLAAMSGWDEAPTNNTLPEVSPASQSSPRTSQEFDYVTLLNSVLPLTLRVLSWSPVDPNFSARFNCRGRHYKYFFVSRGLNIEAMQEGAKRLVGEHDWRNLCKIDPAKFRLDAEGEDRWSFRRIVRSAEVNPVHPSKTSSQPSAKRGDDDQGELYVFDLVGTAFLYNQVRHIMAVLFLIGSGLEHPSIITALLNVDPSNTYPPYESDEPVPPVITGKPTYQMADALPLVLWDCKYDKEDVTWVGDLDSPVVSGDVEEKQVSINGLYAKLRSLHERSWVHLALHDHFLQAASRYHRPPKELLPFPPSNPSAPLPVIPNGTVIGIPLGGGTYRNTRYAGGKGYVKLLDMHRLDVVEVVWEKWKNGKGAKSWKGAT</sequence>
<evidence type="ECO:0000313" key="2">
    <source>
        <dbReference type="Proteomes" id="UP001055072"/>
    </source>
</evidence>
<evidence type="ECO:0000313" key="1">
    <source>
        <dbReference type="EMBL" id="KAI0085584.1"/>
    </source>
</evidence>
<comment type="caution">
    <text evidence="1">The sequence shown here is derived from an EMBL/GenBank/DDBJ whole genome shotgun (WGS) entry which is preliminary data.</text>
</comment>